<gene>
    <name evidence="2" type="ORF">ABS765_16125</name>
</gene>
<name>A0ABW8Y8C7_9FLAO</name>
<keyword evidence="3" id="KW-1185">Reference proteome</keyword>
<protein>
    <submittedName>
        <fullName evidence="2">Uncharacterized protein</fullName>
    </submittedName>
</protein>
<keyword evidence="1" id="KW-0812">Transmembrane</keyword>
<feature type="transmembrane region" description="Helical" evidence="1">
    <location>
        <begin position="6"/>
        <end position="22"/>
    </location>
</feature>
<dbReference type="EMBL" id="JBELPY010000014">
    <property type="protein sequence ID" value="MFL9835545.1"/>
    <property type="molecule type" value="Genomic_DNA"/>
</dbReference>
<dbReference type="RefSeq" id="WP_408092394.1">
    <property type="nucleotide sequence ID" value="NZ_JBELPY010000014.1"/>
</dbReference>
<proteinExistence type="predicted"/>
<accession>A0ABW8Y8C7</accession>
<keyword evidence="1" id="KW-1133">Transmembrane helix</keyword>
<evidence type="ECO:0000313" key="3">
    <source>
        <dbReference type="Proteomes" id="UP001629058"/>
    </source>
</evidence>
<sequence length="30" mass="3353">MAALQSMTLITALPFSMIMLFFKSRKGFNG</sequence>
<reference evidence="2 3" key="1">
    <citation type="submission" date="2024-06" db="EMBL/GenBank/DDBJ databases">
        <authorList>
            <person name="Kaempfer P."/>
            <person name="Viver T."/>
        </authorList>
    </citation>
    <scope>NUCLEOTIDE SEQUENCE [LARGE SCALE GENOMIC DNA]</scope>
    <source>
        <strain evidence="2 3">ST-37</strain>
    </source>
</reference>
<dbReference type="Proteomes" id="UP001629058">
    <property type="component" value="Unassembled WGS sequence"/>
</dbReference>
<keyword evidence="1" id="KW-0472">Membrane</keyword>
<evidence type="ECO:0000256" key="1">
    <source>
        <dbReference type="SAM" id="Phobius"/>
    </source>
</evidence>
<evidence type="ECO:0000313" key="2">
    <source>
        <dbReference type="EMBL" id="MFL9835545.1"/>
    </source>
</evidence>
<organism evidence="2 3">
    <name type="scientific">Chryseobacterium terrae</name>
    <dbReference type="NCBI Taxonomy" id="3163299"/>
    <lineage>
        <taxon>Bacteria</taxon>
        <taxon>Pseudomonadati</taxon>
        <taxon>Bacteroidota</taxon>
        <taxon>Flavobacteriia</taxon>
        <taxon>Flavobacteriales</taxon>
        <taxon>Weeksellaceae</taxon>
        <taxon>Chryseobacterium group</taxon>
        <taxon>Chryseobacterium</taxon>
    </lineage>
</organism>
<comment type="caution">
    <text evidence="2">The sequence shown here is derived from an EMBL/GenBank/DDBJ whole genome shotgun (WGS) entry which is preliminary data.</text>
</comment>